<evidence type="ECO:0000313" key="4">
    <source>
        <dbReference type="Proteomes" id="UP000501690"/>
    </source>
</evidence>
<feature type="region of interest" description="Disordered" evidence="2">
    <location>
        <begin position="502"/>
        <end position="532"/>
    </location>
</feature>
<protein>
    <submittedName>
        <fullName evidence="3">Uncharacterized protein</fullName>
    </submittedName>
</protein>
<feature type="compositionally biased region" description="Basic and acidic residues" evidence="2">
    <location>
        <begin position="502"/>
        <end position="512"/>
    </location>
</feature>
<evidence type="ECO:0000256" key="2">
    <source>
        <dbReference type="SAM" id="MobiDB-lite"/>
    </source>
</evidence>
<evidence type="ECO:0000256" key="1">
    <source>
        <dbReference type="SAM" id="Coils"/>
    </source>
</evidence>
<accession>A0A4D6NBR7</accession>
<dbReference type="AlphaFoldDB" id="A0A4D6NBR7"/>
<gene>
    <name evidence="3" type="ORF">DEO72_LG10g2369</name>
</gene>
<dbReference type="EMBL" id="CP039354">
    <property type="protein sequence ID" value="QCE11136.1"/>
    <property type="molecule type" value="Genomic_DNA"/>
</dbReference>
<name>A0A4D6NBR7_VIGUN</name>
<keyword evidence="1" id="KW-0175">Coiled coil</keyword>
<proteinExistence type="predicted"/>
<feature type="compositionally biased region" description="Acidic residues" evidence="2">
    <location>
        <begin position="513"/>
        <end position="532"/>
    </location>
</feature>
<sequence>MAQSGKKNLALFQSLRKEMAVKAKAAGKTNVPNLTESVVEVDVHGGTKRKVELPPHHGKGKDVKKVGAALRGAGSASEVGSVSRAKGPESGLIDLPEISVRKDIAINLPDTIVNSIESMEADHIVRTMVEFGSKALILSRRVGSLYRQKVKEGGREKVEELQGKFDKFEEERAAWKKEKEGWEEERKRLATWRVRCLDSEEKLNKRIGELEEDYDDLKDKYDGVMDSKFDVNKDVIDGKLVKEDESSAGEKAEEEVKEAGHMAQSGKKNLALFQSLRKEMAVKAKAAGKTNVPNLTESVVEVDVHGGTKRKVELPPHHGKGKDVKKVGAALRGAGSASEVGSVSRAKGPESGLIDLPEISVRKDIAINLPDTIVNSIESMEADHIVRTMVEFGSKALILSRRVGSLYRQKVKEGGREKVEELQGKFDKFEEERAAWKKEKEGWEEERKRLATWRVRCLDSEEKLNKRIGELEEDYDDLKDKYDGVMDSKFDVNKDVIDGKLVKEDESSAGEKAEEEVKEAGDAEEVAPDAAE</sequence>
<organism evidence="3 4">
    <name type="scientific">Vigna unguiculata</name>
    <name type="common">Cowpea</name>
    <dbReference type="NCBI Taxonomy" id="3917"/>
    <lineage>
        <taxon>Eukaryota</taxon>
        <taxon>Viridiplantae</taxon>
        <taxon>Streptophyta</taxon>
        <taxon>Embryophyta</taxon>
        <taxon>Tracheophyta</taxon>
        <taxon>Spermatophyta</taxon>
        <taxon>Magnoliopsida</taxon>
        <taxon>eudicotyledons</taxon>
        <taxon>Gunneridae</taxon>
        <taxon>Pentapetalae</taxon>
        <taxon>rosids</taxon>
        <taxon>fabids</taxon>
        <taxon>Fabales</taxon>
        <taxon>Fabaceae</taxon>
        <taxon>Papilionoideae</taxon>
        <taxon>50 kb inversion clade</taxon>
        <taxon>NPAAA clade</taxon>
        <taxon>indigoferoid/millettioid clade</taxon>
        <taxon>Phaseoleae</taxon>
        <taxon>Vigna</taxon>
    </lineage>
</organism>
<feature type="coiled-coil region" evidence="1">
    <location>
        <begin position="151"/>
        <end position="227"/>
    </location>
</feature>
<keyword evidence="4" id="KW-1185">Reference proteome</keyword>
<evidence type="ECO:0000313" key="3">
    <source>
        <dbReference type="EMBL" id="QCE11136.1"/>
    </source>
</evidence>
<reference evidence="3 4" key="1">
    <citation type="submission" date="2019-04" db="EMBL/GenBank/DDBJ databases">
        <title>An improved genome assembly and genetic linkage map for asparagus bean, Vigna unguiculata ssp. sesquipedialis.</title>
        <authorList>
            <person name="Xia Q."/>
            <person name="Zhang R."/>
            <person name="Dong Y."/>
        </authorList>
    </citation>
    <scope>NUCLEOTIDE SEQUENCE [LARGE SCALE GENOMIC DNA]</scope>
    <source>
        <tissue evidence="3">Leaf</tissue>
    </source>
</reference>
<feature type="coiled-coil region" evidence="1">
    <location>
        <begin position="412"/>
        <end position="488"/>
    </location>
</feature>
<dbReference type="Proteomes" id="UP000501690">
    <property type="component" value="Linkage Group LG10"/>
</dbReference>